<organism evidence="1 2">
    <name type="scientific">Clostridium tertium</name>
    <dbReference type="NCBI Taxonomy" id="1559"/>
    <lineage>
        <taxon>Bacteria</taxon>
        <taxon>Bacillati</taxon>
        <taxon>Bacillota</taxon>
        <taxon>Clostridia</taxon>
        <taxon>Eubacteriales</taxon>
        <taxon>Clostridiaceae</taxon>
        <taxon>Clostridium</taxon>
    </lineage>
</organism>
<protein>
    <submittedName>
        <fullName evidence="1">Uncharacterized protein</fullName>
    </submittedName>
</protein>
<gene>
    <name evidence="1" type="ORF">NE398_13935</name>
</gene>
<dbReference type="RefSeq" id="WP_272470499.1">
    <property type="nucleotide sequence ID" value="NZ_JAMRYU010000014.1"/>
</dbReference>
<dbReference type="AlphaFoldDB" id="A0A9X4B0T9"/>
<comment type="caution">
    <text evidence="1">The sequence shown here is derived from an EMBL/GenBank/DDBJ whole genome shotgun (WGS) entry which is preliminary data.</text>
</comment>
<name>A0A9X4B0T9_9CLOT</name>
<dbReference type="EMBL" id="JAMRYU010000014">
    <property type="protein sequence ID" value="MDC4241254.1"/>
    <property type="molecule type" value="Genomic_DNA"/>
</dbReference>
<evidence type="ECO:0000313" key="1">
    <source>
        <dbReference type="EMBL" id="MDC4241254.1"/>
    </source>
</evidence>
<evidence type="ECO:0000313" key="2">
    <source>
        <dbReference type="Proteomes" id="UP001141183"/>
    </source>
</evidence>
<keyword evidence="2" id="KW-1185">Reference proteome</keyword>
<reference evidence="1" key="1">
    <citation type="submission" date="2022-05" db="EMBL/GenBank/DDBJ databases">
        <title>Draft genome sequence of Clostridium tertium strain CP3 isolated from Peru.</title>
        <authorList>
            <person name="Hurtado R."/>
            <person name="Lima L."/>
            <person name="Sousa T."/>
            <person name="Jaiswal A.K."/>
            <person name="Tiwari S."/>
            <person name="Maturrano L."/>
            <person name="Brenig B."/>
            <person name="Azevedo V."/>
        </authorList>
    </citation>
    <scope>NUCLEOTIDE SEQUENCE</scope>
    <source>
        <strain evidence="1">CP3</strain>
    </source>
</reference>
<sequence length="52" mass="6314">MNKVKFEYDEYAYENKFNNLSSDVFSCSYLIRNCSNYTIYSRVRIILIITDR</sequence>
<accession>A0A9X4B0T9</accession>
<dbReference type="Proteomes" id="UP001141183">
    <property type="component" value="Unassembled WGS sequence"/>
</dbReference>
<proteinExistence type="predicted"/>